<dbReference type="InterPro" id="IPR003425">
    <property type="entry name" value="CCB3/YggT"/>
</dbReference>
<evidence type="ECO:0000256" key="2">
    <source>
        <dbReference type="SAM" id="Phobius"/>
    </source>
</evidence>
<proteinExistence type="inferred from homology"/>
<evidence type="ECO:0000313" key="4">
    <source>
        <dbReference type="Proteomes" id="UP000824988"/>
    </source>
</evidence>
<dbReference type="KEGG" id="moz:MoryE10_00280"/>
<dbReference type="Pfam" id="PF02325">
    <property type="entry name" value="CCB3_YggT"/>
    <property type="match status" value="2"/>
</dbReference>
<feature type="transmembrane region" description="Helical" evidence="2">
    <location>
        <begin position="109"/>
        <end position="130"/>
    </location>
</feature>
<evidence type="ECO:0000313" key="3">
    <source>
        <dbReference type="EMBL" id="BBL69422.1"/>
    </source>
</evidence>
<evidence type="ECO:0000256" key="1">
    <source>
        <dbReference type="ARBA" id="ARBA00010894"/>
    </source>
</evidence>
<gene>
    <name evidence="3" type="ORF">MoryE10_00280</name>
</gene>
<dbReference type="PANTHER" id="PTHR33219:SF14">
    <property type="entry name" value="PROTEIN COFACTOR ASSEMBLY OF COMPLEX C SUBUNIT B CCB3, CHLOROPLASTIC-RELATED"/>
    <property type="match status" value="1"/>
</dbReference>
<keyword evidence="2" id="KW-1133">Transmembrane helix</keyword>
<dbReference type="AlphaFoldDB" id="A0A8D4VLP4"/>
<protein>
    <submittedName>
        <fullName evidence="3">Membrane protein</fullName>
    </submittedName>
</protein>
<dbReference type="RefSeq" id="WP_221047840.1">
    <property type="nucleotide sequence ID" value="NZ_AP019782.1"/>
</dbReference>
<keyword evidence="2" id="KW-0812">Transmembrane</keyword>
<organism evidence="3 4">
    <name type="scientific">Methylogaea oryzae</name>
    <dbReference type="NCBI Taxonomy" id="1295382"/>
    <lineage>
        <taxon>Bacteria</taxon>
        <taxon>Pseudomonadati</taxon>
        <taxon>Pseudomonadota</taxon>
        <taxon>Gammaproteobacteria</taxon>
        <taxon>Methylococcales</taxon>
        <taxon>Methylococcaceae</taxon>
        <taxon>Methylogaea</taxon>
    </lineage>
</organism>
<keyword evidence="4" id="KW-1185">Reference proteome</keyword>
<sequence length="192" mass="20860">METDYWLAPLHFIVHALATLATGAVMLRLILQLVRADYYNPICQFLVKTTQPVLRPMRRMIPSVGRFDTASLVLMLLLQIAAVAVLLSLQGMSLPSPAAIGVLAVMRSLELAIDLYVGVIIGSAVISWVAPHSHSPLASLLYSLSEPLLQPARRLLPAIGGLDLSPIAVLMALELARMLLLPPLQQLFRLVG</sequence>
<name>A0A8D4VLP4_9GAMM</name>
<feature type="transmembrane region" description="Helical" evidence="2">
    <location>
        <begin position="67"/>
        <end position="89"/>
    </location>
</feature>
<dbReference type="GO" id="GO:0016020">
    <property type="term" value="C:membrane"/>
    <property type="evidence" value="ECO:0007669"/>
    <property type="project" value="InterPro"/>
</dbReference>
<keyword evidence="2" id="KW-0472">Membrane</keyword>
<feature type="transmembrane region" description="Helical" evidence="2">
    <location>
        <begin position="12"/>
        <end position="31"/>
    </location>
</feature>
<comment type="similarity">
    <text evidence="1">Belongs to the YggT family.</text>
</comment>
<dbReference type="PANTHER" id="PTHR33219">
    <property type="entry name" value="YLMG HOMOLOG PROTEIN 2, CHLOROPLASTIC"/>
    <property type="match status" value="1"/>
</dbReference>
<dbReference type="EMBL" id="AP019782">
    <property type="protein sequence ID" value="BBL69422.1"/>
    <property type="molecule type" value="Genomic_DNA"/>
</dbReference>
<dbReference type="Proteomes" id="UP000824988">
    <property type="component" value="Chromosome"/>
</dbReference>
<accession>A0A8D4VLP4</accession>
<reference evidence="3" key="1">
    <citation type="submission" date="2019-06" db="EMBL/GenBank/DDBJ databases">
        <title>Complete genome sequence of Methylogaea oryzae strain JCM16910.</title>
        <authorList>
            <person name="Asakawa S."/>
        </authorList>
    </citation>
    <scope>NUCLEOTIDE SEQUENCE</scope>
    <source>
        <strain evidence="3">E10</strain>
    </source>
</reference>